<dbReference type="InterPro" id="IPR015946">
    <property type="entry name" value="KH_dom-like_a/b"/>
</dbReference>
<dbReference type="AlphaFoldDB" id="A0A345DBK4"/>
<dbReference type="GO" id="GO:0005829">
    <property type="term" value="C:cytosol"/>
    <property type="evidence" value="ECO:0007669"/>
    <property type="project" value="TreeGrafter"/>
</dbReference>
<keyword evidence="1 2" id="KW-0690">Ribosome biogenesis</keyword>
<dbReference type="Pfam" id="PF02033">
    <property type="entry name" value="RBFA"/>
    <property type="match status" value="1"/>
</dbReference>
<name>A0A345DBK4_9BURK</name>
<dbReference type="InterPro" id="IPR023799">
    <property type="entry name" value="RbfA_dom_sf"/>
</dbReference>
<keyword evidence="2" id="KW-0963">Cytoplasm</keyword>
<dbReference type="HAMAP" id="MF_00003">
    <property type="entry name" value="RbfA"/>
    <property type="match status" value="1"/>
</dbReference>
<proteinExistence type="inferred from homology"/>
<dbReference type="Gene3D" id="3.30.300.20">
    <property type="match status" value="1"/>
</dbReference>
<comment type="subunit">
    <text evidence="2">Monomer. Binds 30S ribosomal subunits, but not 50S ribosomal subunits or 70S ribosomes.</text>
</comment>
<dbReference type="GO" id="GO:0043024">
    <property type="term" value="F:ribosomal small subunit binding"/>
    <property type="evidence" value="ECO:0007669"/>
    <property type="project" value="TreeGrafter"/>
</dbReference>
<evidence type="ECO:0000256" key="2">
    <source>
        <dbReference type="HAMAP-Rule" id="MF_00003"/>
    </source>
</evidence>
<dbReference type="PANTHER" id="PTHR33515:SF1">
    <property type="entry name" value="RIBOSOME-BINDING FACTOR A, CHLOROPLASTIC-RELATED"/>
    <property type="match status" value="1"/>
</dbReference>
<accession>A0A345DBK4</accession>
<keyword evidence="4" id="KW-1185">Reference proteome</keyword>
<dbReference type="EMBL" id="CP031124">
    <property type="protein sequence ID" value="AXF85742.1"/>
    <property type="molecule type" value="Genomic_DNA"/>
</dbReference>
<dbReference type="Proteomes" id="UP000252182">
    <property type="component" value="Chromosome"/>
</dbReference>
<comment type="subcellular location">
    <subcellularLocation>
        <location evidence="2">Cytoplasm</location>
    </subcellularLocation>
</comment>
<dbReference type="KEGG" id="hyf:DTO96_101478"/>
<comment type="function">
    <text evidence="2">One of several proteins that assist in the late maturation steps of the functional core of the 30S ribosomal subunit. Associates with free 30S ribosomal subunits (but not with 30S subunits that are part of 70S ribosomes or polysomes). Required for efficient processing of 16S rRNA. May interact with the 5'-terminal helix region of 16S rRNA.</text>
</comment>
<comment type="similarity">
    <text evidence="2">Belongs to the RbfA family.</text>
</comment>
<evidence type="ECO:0000313" key="4">
    <source>
        <dbReference type="Proteomes" id="UP000252182"/>
    </source>
</evidence>
<dbReference type="PANTHER" id="PTHR33515">
    <property type="entry name" value="RIBOSOME-BINDING FACTOR A, CHLOROPLASTIC-RELATED"/>
    <property type="match status" value="1"/>
</dbReference>
<sequence>MFFGYLFEIDFMAKKPATDRTVRISEQIKKDVSVLIQREMRDPRIGLVTIQEVQLTPDYVHAKLFFTVLGADSAVTEKVLNESAGFLRNHLFKMLRIHTVPTLHFVFDSSLEKAIELSSLIDAANSTPPVED</sequence>
<evidence type="ECO:0000256" key="1">
    <source>
        <dbReference type="ARBA" id="ARBA00022517"/>
    </source>
</evidence>
<dbReference type="NCBIfam" id="TIGR00082">
    <property type="entry name" value="rbfA"/>
    <property type="match status" value="1"/>
</dbReference>
<dbReference type="GO" id="GO:0030490">
    <property type="term" value="P:maturation of SSU-rRNA"/>
    <property type="evidence" value="ECO:0007669"/>
    <property type="project" value="UniProtKB-UniRule"/>
</dbReference>
<protein>
    <recommendedName>
        <fullName evidence="2">Ribosome-binding factor A</fullName>
    </recommendedName>
</protein>
<organism evidence="3 4">
    <name type="scientific">Ephemeroptericola cinctiostellae</name>
    <dbReference type="NCBI Taxonomy" id="2268024"/>
    <lineage>
        <taxon>Bacteria</taxon>
        <taxon>Pseudomonadati</taxon>
        <taxon>Pseudomonadota</taxon>
        <taxon>Betaproteobacteria</taxon>
        <taxon>Burkholderiales</taxon>
        <taxon>Burkholderiaceae</taxon>
        <taxon>Ephemeroptericola</taxon>
    </lineage>
</organism>
<reference evidence="4" key="1">
    <citation type="submission" date="2018-07" db="EMBL/GenBank/DDBJ databases">
        <authorList>
            <person name="Kim H."/>
        </authorList>
    </citation>
    <scope>NUCLEOTIDE SEQUENCE [LARGE SCALE GENOMIC DNA]</scope>
    <source>
        <strain evidence="4">F02</strain>
    </source>
</reference>
<evidence type="ECO:0000313" key="3">
    <source>
        <dbReference type="EMBL" id="AXF85742.1"/>
    </source>
</evidence>
<dbReference type="SUPFAM" id="SSF89919">
    <property type="entry name" value="Ribosome-binding factor A, RbfA"/>
    <property type="match status" value="1"/>
</dbReference>
<dbReference type="InterPro" id="IPR000238">
    <property type="entry name" value="RbfA"/>
</dbReference>
<gene>
    <name evidence="2 3" type="primary">rbfA</name>
    <name evidence="3" type="ORF">DTO96_101478</name>
</gene>